<organism evidence="1">
    <name type="scientific">Rhizophora mucronata</name>
    <name type="common">Asiatic mangrove</name>
    <dbReference type="NCBI Taxonomy" id="61149"/>
    <lineage>
        <taxon>Eukaryota</taxon>
        <taxon>Viridiplantae</taxon>
        <taxon>Streptophyta</taxon>
        <taxon>Embryophyta</taxon>
        <taxon>Tracheophyta</taxon>
        <taxon>Spermatophyta</taxon>
        <taxon>Magnoliopsida</taxon>
        <taxon>eudicotyledons</taxon>
        <taxon>Gunneridae</taxon>
        <taxon>Pentapetalae</taxon>
        <taxon>rosids</taxon>
        <taxon>fabids</taxon>
        <taxon>Malpighiales</taxon>
        <taxon>Rhizophoraceae</taxon>
        <taxon>Rhizophora</taxon>
    </lineage>
</organism>
<evidence type="ECO:0000313" key="1">
    <source>
        <dbReference type="EMBL" id="MBX38466.1"/>
    </source>
</evidence>
<name>A0A2P2N7U3_RHIMU</name>
<sequence>MLATSENCRGILLCHINFLSSKLWCTFVRKVHRFGEDYIVNCFDMIHIIC</sequence>
<reference evidence="1" key="1">
    <citation type="submission" date="2018-02" db="EMBL/GenBank/DDBJ databases">
        <title>Rhizophora mucronata_Transcriptome.</title>
        <authorList>
            <person name="Meera S.P."/>
            <person name="Sreeshan A."/>
            <person name="Augustine A."/>
        </authorList>
    </citation>
    <scope>NUCLEOTIDE SEQUENCE</scope>
    <source>
        <tissue evidence="1">Leaf</tissue>
    </source>
</reference>
<proteinExistence type="predicted"/>
<dbReference type="EMBL" id="GGEC01057982">
    <property type="protein sequence ID" value="MBX38466.1"/>
    <property type="molecule type" value="Transcribed_RNA"/>
</dbReference>
<protein>
    <submittedName>
        <fullName evidence="1">Uncharacterized protein</fullName>
    </submittedName>
</protein>
<dbReference type="AlphaFoldDB" id="A0A2P2N7U3"/>
<accession>A0A2P2N7U3</accession>